<evidence type="ECO:0000313" key="6">
    <source>
        <dbReference type="EMBL" id="CAB4989640.1"/>
    </source>
</evidence>
<dbReference type="EMBL" id="CAEZYF010000013">
    <property type="protein sequence ID" value="CAB4730852.1"/>
    <property type="molecule type" value="Genomic_DNA"/>
</dbReference>
<dbReference type="AlphaFoldDB" id="A0A6J6AAQ3"/>
<feature type="region of interest" description="Disordered" evidence="1">
    <location>
        <begin position="255"/>
        <end position="298"/>
    </location>
</feature>
<dbReference type="EMBL" id="CAFBMT010000014">
    <property type="protein sequence ID" value="CAB4943299.1"/>
    <property type="molecule type" value="Genomic_DNA"/>
</dbReference>
<dbReference type="SUPFAM" id="SSF159659">
    <property type="entry name" value="Cgl1923-like"/>
    <property type="match status" value="1"/>
</dbReference>
<dbReference type="Pfam" id="PF09754">
    <property type="entry name" value="PAC2"/>
    <property type="match status" value="1"/>
</dbReference>
<sequence>MEHVRWLAHPTMQRPVLISAFTGWNDAAESASNTVRHLIKAWHAEPLAEINPEEFTDFATVRPHVRLTADQKRSIVWPTVGLWSARTPGGDVILMLGPEPAMRWRLFSEQIIGLAQHFNASMMLTLGALLADVPHSRPVQLIGTATDQETLDRFDLQRSRYEGPTGIVGVLQDACTRSDLPSASLWAAVPAYASQVPSPKATLALVQRACEMIGTPAPIGTLRTEAEDYDTRVTHFVADDNDLIGYVARLENLSDSGELDDYNQDDEDDDGLDDDDDDDDDDSVGGELAADTEVDSEELMAEVERFLRDQGPNGA</sequence>
<evidence type="ECO:0000256" key="1">
    <source>
        <dbReference type="SAM" id="MobiDB-lite"/>
    </source>
</evidence>
<dbReference type="InterPro" id="IPR038389">
    <property type="entry name" value="PSMG2_sf"/>
</dbReference>
<dbReference type="Gene3D" id="3.40.50.10900">
    <property type="entry name" value="PAC-like subunit"/>
    <property type="match status" value="1"/>
</dbReference>
<gene>
    <name evidence="3" type="ORF">UFOPK2656_02102</name>
    <name evidence="4" type="ORF">UFOPK3267_00715</name>
    <name evidence="5" type="ORF">UFOPK3651_02345</name>
    <name evidence="6" type="ORF">UFOPK3931_01392</name>
    <name evidence="2" type="ORF">UFOPK4189_02146</name>
</gene>
<organism evidence="2">
    <name type="scientific">freshwater metagenome</name>
    <dbReference type="NCBI Taxonomy" id="449393"/>
    <lineage>
        <taxon>unclassified sequences</taxon>
        <taxon>metagenomes</taxon>
        <taxon>ecological metagenomes</taxon>
    </lineage>
</organism>
<evidence type="ECO:0000313" key="2">
    <source>
        <dbReference type="EMBL" id="CAB4364384.1"/>
    </source>
</evidence>
<evidence type="ECO:0000313" key="4">
    <source>
        <dbReference type="EMBL" id="CAB4848485.1"/>
    </source>
</evidence>
<name>A0A6J6AAQ3_9ZZZZ</name>
<dbReference type="EMBL" id="CAFBOL010000031">
    <property type="protein sequence ID" value="CAB4989640.1"/>
    <property type="molecule type" value="Genomic_DNA"/>
</dbReference>
<accession>A0A6J6AAQ3</accession>
<feature type="compositionally biased region" description="Acidic residues" evidence="1">
    <location>
        <begin position="257"/>
        <end position="298"/>
    </location>
</feature>
<evidence type="ECO:0000313" key="5">
    <source>
        <dbReference type="EMBL" id="CAB4943299.1"/>
    </source>
</evidence>
<dbReference type="EMBL" id="CAESGF010000013">
    <property type="protein sequence ID" value="CAB4364384.1"/>
    <property type="molecule type" value="Genomic_DNA"/>
</dbReference>
<dbReference type="EMBL" id="CAFBIY010000027">
    <property type="protein sequence ID" value="CAB4848485.1"/>
    <property type="molecule type" value="Genomic_DNA"/>
</dbReference>
<proteinExistence type="predicted"/>
<reference evidence="2" key="1">
    <citation type="submission" date="2020-05" db="EMBL/GenBank/DDBJ databases">
        <authorList>
            <person name="Chiriac C."/>
            <person name="Salcher M."/>
            <person name="Ghai R."/>
            <person name="Kavagutti S V."/>
        </authorList>
    </citation>
    <scope>NUCLEOTIDE SEQUENCE</scope>
</reference>
<protein>
    <submittedName>
        <fullName evidence="2">Unannotated protein</fullName>
    </submittedName>
</protein>
<dbReference type="PIRSF" id="PIRSF028754">
    <property type="entry name" value="UCP028754"/>
    <property type="match status" value="1"/>
</dbReference>
<evidence type="ECO:0000313" key="3">
    <source>
        <dbReference type="EMBL" id="CAB4730852.1"/>
    </source>
</evidence>
<dbReference type="InterPro" id="IPR008492">
    <property type="entry name" value="Rv2714-like"/>
</dbReference>
<dbReference type="InterPro" id="IPR019151">
    <property type="entry name" value="Proteasome_assmbl_chaperone_2"/>
</dbReference>